<proteinExistence type="predicted"/>
<evidence type="ECO:0000313" key="2">
    <source>
        <dbReference type="Proteomes" id="UP000003448"/>
    </source>
</evidence>
<accession>I0L1Q2</accession>
<name>I0L1Q2_9ACTN</name>
<gene>
    <name evidence="1" type="ORF">MILUP08_42680</name>
</gene>
<dbReference type="AlphaFoldDB" id="I0L1Q2"/>
<dbReference type="EMBL" id="CAIE01000022">
    <property type="protein sequence ID" value="CCH17749.1"/>
    <property type="molecule type" value="Genomic_DNA"/>
</dbReference>
<sequence length="132" mass="14629">MMDNVGICGQAFPRERRPQQTTLPAMVRSATGQQPVAENASEGHLLLPCVSHGLVEALPEMALVGEHLEGRSSSGHEYDTASTDIQLYERAMSDGERPQVTGGIVDELKKLCQRPVTARWYVWNRQQRTLGQ</sequence>
<evidence type="ECO:0000313" key="1">
    <source>
        <dbReference type="EMBL" id="CCH17749.1"/>
    </source>
</evidence>
<keyword evidence="2" id="KW-1185">Reference proteome</keyword>
<organism evidence="1 2">
    <name type="scientific">Micromonospora lupini str. Lupac 08</name>
    <dbReference type="NCBI Taxonomy" id="1150864"/>
    <lineage>
        <taxon>Bacteria</taxon>
        <taxon>Bacillati</taxon>
        <taxon>Actinomycetota</taxon>
        <taxon>Actinomycetes</taxon>
        <taxon>Micromonosporales</taxon>
        <taxon>Micromonosporaceae</taxon>
        <taxon>Micromonospora</taxon>
    </lineage>
</organism>
<comment type="caution">
    <text evidence="1">The sequence shown here is derived from an EMBL/GenBank/DDBJ whole genome shotgun (WGS) entry which is preliminary data.</text>
</comment>
<reference evidence="2" key="1">
    <citation type="journal article" date="2012" name="J. Bacteriol.">
        <title>Genome Sequence of Micromonospora lupini Lupac 08, Isolated from Root Nodules of Lupinus angustifolius.</title>
        <authorList>
            <person name="Alonso-Vega P."/>
            <person name="Normand P."/>
            <person name="Bacigalupe R."/>
            <person name="Pujic P."/>
            <person name="Lajus A."/>
            <person name="Vallenet D."/>
            <person name="Carro L."/>
            <person name="Coll P."/>
            <person name="Trujillo M.E."/>
        </authorList>
    </citation>
    <scope>NUCLEOTIDE SEQUENCE [LARGE SCALE GENOMIC DNA]</scope>
    <source>
        <strain evidence="2">Lupac 08</strain>
    </source>
</reference>
<protein>
    <submittedName>
        <fullName evidence="1">Uncharacterized protein</fullName>
    </submittedName>
</protein>
<dbReference type="Proteomes" id="UP000003448">
    <property type="component" value="Unassembled WGS sequence"/>
</dbReference>